<dbReference type="InterPro" id="IPR008927">
    <property type="entry name" value="6-PGluconate_DH-like_C_sf"/>
</dbReference>
<dbReference type="AlphaFoldDB" id="A0A9W5X6K0"/>
<feature type="domain" description="Quinate/shikimate 5-dehydrogenase/glutamyl-tRNA reductase" evidence="1">
    <location>
        <begin position="2"/>
        <end position="112"/>
    </location>
</feature>
<dbReference type="InterPro" id="IPR013328">
    <property type="entry name" value="6PGD_dom2"/>
</dbReference>
<dbReference type="SUPFAM" id="SSF48179">
    <property type="entry name" value="6-phosphogluconate dehydrogenase C-terminal domain-like"/>
    <property type="match status" value="1"/>
</dbReference>
<dbReference type="InterPro" id="IPR006151">
    <property type="entry name" value="Shikm_DH/Glu-tRNA_Rdtase"/>
</dbReference>
<sequence>MKTKKLGFIGFGEAAYQISSGLIHEESQEIIAFDVSQDHPKLGQLIRNRAEELGVTLMSSLKELVLNSHIVVSAASAKYALTVAKEALPYLNSKHLFVDINAASPMVKEEISTLISGVSNFVDVAVVESIPKFKHKVPLLISGKGSSYFSEFGNKVGMDITIIDDKPGSASAIKMIRSIFMKGFTMLLIETLSAGEKFGVNDLIVESIDHSIRDKPLKDTADLLITRTATHAERRVSEMEEVIKTLDKLNVNSLLSKATEEKLRLLVETDLKKHFINNTPENFKEVLQQIDVAEKSLTK</sequence>
<dbReference type="Pfam" id="PF01488">
    <property type="entry name" value="Shikimate_DH"/>
    <property type="match status" value="1"/>
</dbReference>
<evidence type="ECO:0000313" key="4">
    <source>
        <dbReference type="Proteomes" id="UP000621492"/>
    </source>
</evidence>
<gene>
    <name evidence="3" type="ORF">GCM10011409_27260</name>
</gene>
<dbReference type="InterPro" id="IPR015814">
    <property type="entry name" value="Pgluconate_DH_NAD-bd_C"/>
</dbReference>
<evidence type="ECO:0000259" key="2">
    <source>
        <dbReference type="Pfam" id="PF09130"/>
    </source>
</evidence>
<name>A0A9W5X6K0_9BACI</name>
<accession>A0A9W5X6K0</accession>
<dbReference type="InterPro" id="IPR036291">
    <property type="entry name" value="NAD(P)-bd_dom_sf"/>
</dbReference>
<feature type="domain" description="Phosphogluconate dehydrogenase NAD-binding putative C-terminal" evidence="2">
    <location>
        <begin position="197"/>
        <end position="265"/>
    </location>
</feature>
<evidence type="ECO:0000313" key="3">
    <source>
        <dbReference type="EMBL" id="GGB48247.1"/>
    </source>
</evidence>
<reference evidence="3" key="2">
    <citation type="submission" date="2020-09" db="EMBL/GenBank/DDBJ databases">
        <authorList>
            <person name="Sun Q."/>
            <person name="Zhou Y."/>
        </authorList>
    </citation>
    <scope>NUCLEOTIDE SEQUENCE</scope>
    <source>
        <strain evidence="3">CGMCC 1.15454</strain>
    </source>
</reference>
<dbReference type="Proteomes" id="UP000621492">
    <property type="component" value="Unassembled WGS sequence"/>
</dbReference>
<comment type="caution">
    <text evidence="3">The sequence shown here is derived from an EMBL/GenBank/DDBJ whole genome shotgun (WGS) entry which is preliminary data.</text>
</comment>
<dbReference type="SUPFAM" id="SSF51735">
    <property type="entry name" value="NAD(P)-binding Rossmann-fold domains"/>
    <property type="match status" value="1"/>
</dbReference>
<organism evidence="3 4">
    <name type="scientific">Lentibacillus populi</name>
    <dbReference type="NCBI Taxonomy" id="1827502"/>
    <lineage>
        <taxon>Bacteria</taxon>
        <taxon>Bacillati</taxon>
        <taxon>Bacillota</taxon>
        <taxon>Bacilli</taxon>
        <taxon>Bacillales</taxon>
        <taxon>Bacillaceae</taxon>
        <taxon>Lentibacillus</taxon>
    </lineage>
</organism>
<proteinExistence type="predicted"/>
<dbReference type="EMBL" id="BMJD01000022">
    <property type="protein sequence ID" value="GGB48247.1"/>
    <property type="molecule type" value="Genomic_DNA"/>
</dbReference>
<dbReference type="Gene3D" id="3.40.50.720">
    <property type="entry name" value="NAD(P)-binding Rossmann-like Domain"/>
    <property type="match status" value="1"/>
</dbReference>
<dbReference type="Gene3D" id="1.10.1040.10">
    <property type="entry name" value="N-(1-d-carboxylethyl)-l-norvaline Dehydrogenase, domain 2"/>
    <property type="match status" value="1"/>
</dbReference>
<dbReference type="RefSeq" id="WP_188725369.1">
    <property type="nucleotide sequence ID" value="NZ_BMJD01000022.1"/>
</dbReference>
<evidence type="ECO:0000259" key="1">
    <source>
        <dbReference type="Pfam" id="PF01488"/>
    </source>
</evidence>
<reference evidence="3" key="1">
    <citation type="journal article" date="2014" name="Int. J. Syst. Evol. Microbiol.">
        <title>Complete genome sequence of Corynebacterium casei LMG S-19264T (=DSM 44701T), isolated from a smear-ripened cheese.</title>
        <authorList>
            <consortium name="US DOE Joint Genome Institute (JGI-PGF)"/>
            <person name="Walter F."/>
            <person name="Albersmeier A."/>
            <person name="Kalinowski J."/>
            <person name="Ruckert C."/>
        </authorList>
    </citation>
    <scope>NUCLEOTIDE SEQUENCE</scope>
    <source>
        <strain evidence="3">CGMCC 1.15454</strain>
    </source>
</reference>
<keyword evidence="4" id="KW-1185">Reference proteome</keyword>
<protein>
    <submittedName>
        <fullName evidence="3">6-phosphogluconate dehydrogenase</fullName>
    </submittedName>
</protein>
<dbReference type="Pfam" id="PF09130">
    <property type="entry name" value="DUF1932"/>
    <property type="match status" value="1"/>
</dbReference>